<keyword evidence="4" id="KW-0804">Transcription</keyword>
<dbReference type="InterPro" id="IPR033896">
    <property type="entry name" value="MEF2-like_N"/>
</dbReference>
<dbReference type="FunFam" id="3.40.1810.10:FF:000006">
    <property type="entry name" value="Agamous-like MADS-box protein AGL62"/>
    <property type="match status" value="1"/>
</dbReference>
<dbReference type="InterPro" id="IPR036879">
    <property type="entry name" value="TF_MADSbox_sf"/>
</dbReference>
<organism evidence="8">
    <name type="scientific">Oryza punctata</name>
    <name type="common">Red rice</name>
    <dbReference type="NCBI Taxonomy" id="4537"/>
    <lineage>
        <taxon>Eukaryota</taxon>
        <taxon>Viridiplantae</taxon>
        <taxon>Streptophyta</taxon>
        <taxon>Embryophyta</taxon>
        <taxon>Tracheophyta</taxon>
        <taxon>Spermatophyta</taxon>
        <taxon>Magnoliopsida</taxon>
        <taxon>Liliopsida</taxon>
        <taxon>Poales</taxon>
        <taxon>Poaceae</taxon>
        <taxon>BOP clade</taxon>
        <taxon>Oryzoideae</taxon>
        <taxon>Oryzeae</taxon>
        <taxon>Oryzinae</taxon>
        <taxon>Oryza</taxon>
    </lineage>
</organism>
<dbReference type="Pfam" id="PF00319">
    <property type="entry name" value="SRF-TF"/>
    <property type="match status" value="1"/>
</dbReference>
<evidence type="ECO:0000256" key="1">
    <source>
        <dbReference type="ARBA" id="ARBA00004123"/>
    </source>
</evidence>
<comment type="subcellular location">
    <subcellularLocation>
        <location evidence="1">Nucleus</location>
    </subcellularLocation>
</comment>
<dbReference type="PRINTS" id="PR00404">
    <property type="entry name" value="MADSDOMAIN"/>
</dbReference>
<dbReference type="CDD" id="cd00265">
    <property type="entry name" value="MADS_MEF2_like"/>
    <property type="match status" value="1"/>
</dbReference>
<dbReference type="Gramene" id="OPUNC02G04080.1">
    <property type="protein sequence ID" value="OPUNC02G04080.1"/>
    <property type="gene ID" value="OPUNC02G04080"/>
</dbReference>
<dbReference type="InterPro" id="IPR002100">
    <property type="entry name" value="TF_MADSbox"/>
</dbReference>
<keyword evidence="9" id="KW-1185">Reference proteome</keyword>
<evidence type="ECO:0000259" key="7">
    <source>
        <dbReference type="PROSITE" id="PS50066"/>
    </source>
</evidence>
<reference evidence="8" key="1">
    <citation type="submission" date="2015-04" db="UniProtKB">
        <authorList>
            <consortium name="EnsemblPlants"/>
        </authorList>
    </citation>
    <scope>IDENTIFICATION</scope>
</reference>
<feature type="domain" description="MADS-box" evidence="7">
    <location>
        <begin position="26"/>
        <end position="86"/>
    </location>
</feature>
<dbReference type="PANTHER" id="PTHR11945:SF629">
    <property type="entry name" value="OS02G0164450 PROTEIN"/>
    <property type="match status" value="1"/>
</dbReference>
<keyword evidence="3" id="KW-0238">DNA-binding</keyword>
<proteinExistence type="predicted"/>
<dbReference type="GO" id="GO:0000978">
    <property type="term" value="F:RNA polymerase II cis-regulatory region sequence-specific DNA binding"/>
    <property type="evidence" value="ECO:0007669"/>
    <property type="project" value="TreeGrafter"/>
</dbReference>
<evidence type="ECO:0000313" key="8">
    <source>
        <dbReference type="EnsemblPlants" id="OPUNC02G04080.1"/>
    </source>
</evidence>
<dbReference type="eggNOG" id="KOG0014">
    <property type="taxonomic scope" value="Eukaryota"/>
</dbReference>
<protein>
    <recommendedName>
        <fullName evidence="7">MADS-box domain-containing protein</fullName>
    </recommendedName>
</protein>
<dbReference type="OMA" id="MIMPPPL"/>
<dbReference type="Gene3D" id="3.40.1810.10">
    <property type="entry name" value="Transcription factor, MADS-box"/>
    <property type="match status" value="1"/>
</dbReference>
<dbReference type="PROSITE" id="PS50066">
    <property type="entry name" value="MADS_BOX_2"/>
    <property type="match status" value="1"/>
</dbReference>
<dbReference type="GO" id="GO:0005634">
    <property type="term" value="C:nucleus"/>
    <property type="evidence" value="ECO:0007669"/>
    <property type="project" value="UniProtKB-SubCell"/>
</dbReference>
<evidence type="ECO:0000256" key="2">
    <source>
        <dbReference type="ARBA" id="ARBA00023015"/>
    </source>
</evidence>
<dbReference type="SMART" id="SM00432">
    <property type="entry name" value="MADS"/>
    <property type="match status" value="1"/>
</dbReference>
<keyword evidence="5" id="KW-0539">Nucleus</keyword>
<evidence type="ECO:0000256" key="3">
    <source>
        <dbReference type="ARBA" id="ARBA00023125"/>
    </source>
</evidence>
<dbReference type="GO" id="GO:0046983">
    <property type="term" value="F:protein dimerization activity"/>
    <property type="evidence" value="ECO:0007669"/>
    <property type="project" value="InterPro"/>
</dbReference>
<dbReference type="HOGENOM" id="CLU_053053_8_0_1"/>
<dbReference type="Proteomes" id="UP000026962">
    <property type="component" value="Chromosome 2"/>
</dbReference>
<dbReference type="GO" id="GO:0045944">
    <property type="term" value="P:positive regulation of transcription by RNA polymerase II"/>
    <property type="evidence" value="ECO:0007669"/>
    <property type="project" value="InterPro"/>
</dbReference>
<dbReference type="SUPFAM" id="SSF55455">
    <property type="entry name" value="SRF-like"/>
    <property type="match status" value="1"/>
</dbReference>
<dbReference type="AlphaFoldDB" id="A0A0E0JVX2"/>
<dbReference type="STRING" id="4537.A0A0E0JVX2"/>
<name>A0A0E0JVX2_ORYPU</name>
<dbReference type="GO" id="GO:0000981">
    <property type="term" value="F:DNA-binding transcription factor activity, RNA polymerase II-specific"/>
    <property type="evidence" value="ECO:0007669"/>
    <property type="project" value="TreeGrafter"/>
</dbReference>
<accession>A0A0E0JVX2</accession>
<reference evidence="8" key="2">
    <citation type="submission" date="2018-05" db="EMBL/GenBank/DDBJ databases">
        <title>OpunRS2 (Oryza punctata Reference Sequence Version 2).</title>
        <authorList>
            <person name="Zhang J."/>
            <person name="Kudrna D."/>
            <person name="Lee S."/>
            <person name="Talag J."/>
            <person name="Welchert J."/>
            <person name="Wing R.A."/>
        </authorList>
    </citation>
    <scope>NUCLEOTIDE SEQUENCE [LARGE SCALE GENOMIC DNA]</scope>
</reference>
<evidence type="ECO:0000256" key="4">
    <source>
        <dbReference type="ARBA" id="ARBA00023163"/>
    </source>
</evidence>
<dbReference type="PANTHER" id="PTHR11945">
    <property type="entry name" value="MADS BOX PROTEIN"/>
    <property type="match status" value="1"/>
</dbReference>
<sequence>MTTTAKAAAEMDVVGGGEGRRRKRTRGRQKIEMKLIENKDARQVCFSKRREGVFKKASELSVLCGARVAVVFFSPAGRPHCFGHPSVHAVADRFLLGRSTAVAAVAATAEEEEEAVVREFNRMEERLTDALEAEARRRDALDEAARAAGVWDDADVRRAGLADLLSMLAALERVQAEVSERVHEIIVEETMTHYTAAAAANIIDYLDAGPFVSHSPGSHDAVVMEDTTVKLVGGDVVHAPPPPPFAPMIMPPPLPAQFSHGFGYSDLAAGYGYNNLDYGHGAACETEGFHNATACDFF</sequence>
<feature type="region of interest" description="Disordered" evidence="6">
    <location>
        <begin position="1"/>
        <end position="27"/>
    </location>
</feature>
<keyword evidence="2" id="KW-0805">Transcription regulation</keyword>
<dbReference type="EnsemblPlants" id="OPUNC02G04080.1">
    <property type="protein sequence ID" value="OPUNC02G04080.1"/>
    <property type="gene ID" value="OPUNC02G04080"/>
</dbReference>
<evidence type="ECO:0000256" key="5">
    <source>
        <dbReference type="ARBA" id="ARBA00023242"/>
    </source>
</evidence>
<evidence type="ECO:0000256" key="6">
    <source>
        <dbReference type="SAM" id="MobiDB-lite"/>
    </source>
</evidence>
<evidence type="ECO:0000313" key="9">
    <source>
        <dbReference type="Proteomes" id="UP000026962"/>
    </source>
</evidence>